<dbReference type="InParanoid" id="A0A2H3D6A0"/>
<gene>
    <name evidence="1" type="ORF">ARMGADRAFT_292515</name>
</gene>
<keyword evidence="2" id="KW-1185">Reference proteome</keyword>
<sequence length="172" mass="19805">MAVFKTMEESRSNDSLGTSFRTVRRGQSNVDGDGDALRIYTRAVLWARTVRMWSLPFSTLQMGVAESSSSFYSPSNKPSDVSYHVSTLSKFWISFLRRYELGTMQHVKKTHICVYSKHRHPAAHTQPASRHSERPVALACTYRRLTRTIVWEMFRVLQAPTPHIPQRGRTPF</sequence>
<evidence type="ECO:0000313" key="2">
    <source>
        <dbReference type="Proteomes" id="UP000217790"/>
    </source>
</evidence>
<evidence type="ECO:0000313" key="1">
    <source>
        <dbReference type="EMBL" id="PBK90775.1"/>
    </source>
</evidence>
<dbReference type="AlphaFoldDB" id="A0A2H3D6A0"/>
<reference evidence="2" key="1">
    <citation type="journal article" date="2017" name="Nat. Ecol. Evol.">
        <title>Genome expansion and lineage-specific genetic innovations in the forest pathogenic fungi Armillaria.</title>
        <authorList>
            <person name="Sipos G."/>
            <person name="Prasanna A.N."/>
            <person name="Walter M.C."/>
            <person name="O'Connor E."/>
            <person name="Balint B."/>
            <person name="Krizsan K."/>
            <person name="Kiss B."/>
            <person name="Hess J."/>
            <person name="Varga T."/>
            <person name="Slot J."/>
            <person name="Riley R."/>
            <person name="Boka B."/>
            <person name="Rigling D."/>
            <person name="Barry K."/>
            <person name="Lee J."/>
            <person name="Mihaltcheva S."/>
            <person name="LaButti K."/>
            <person name="Lipzen A."/>
            <person name="Waldron R."/>
            <person name="Moloney N.M."/>
            <person name="Sperisen C."/>
            <person name="Kredics L."/>
            <person name="Vagvoelgyi C."/>
            <person name="Patrignani A."/>
            <person name="Fitzpatrick D."/>
            <person name="Nagy I."/>
            <person name="Doyle S."/>
            <person name="Anderson J.B."/>
            <person name="Grigoriev I.V."/>
            <person name="Gueldener U."/>
            <person name="Muensterkoetter M."/>
            <person name="Nagy L.G."/>
        </authorList>
    </citation>
    <scope>NUCLEOTIDE SEQUENCE [LARGE SCALE GENOMIC DNA]</scope>
    <source>
        <strain evidence="2">Ar21-2</strain>
    </source>
</reference>
<proteinExistence type="predicted"/>
<organism evidence="1 2">
    <name type="scientific">Armillaria gallica</name>
    <name type="common">Bulbous honey fungus</name>
    <name type="synonym">Armillaria bulbosa</name>
    <dbReference type="NCBI Taxonomy" id="47427"/>
    <lineage>
        <taxon>Eukaryota</taxon>
        <taxon>Fungi</taxon>
        <taxon>Dikarya</taxon>
        <taxon>Basidiomycota</taxon>
        <taxon>Agaricomycotina</taxon>
        <taxon>Agaricomycetes</taxon>
        <taxon>Agaricomycetidae</taxon>
        <taxon>Agaricales</taxon>
        <taxon>Marasmiineae</taxon>
        <taxon>Physalacriaceae</taxon>
        <taxon>Armillaria</taxon>
    </lineage>
</organism>
<dbReference type="Proteomes" id="UP000217790">
    <property type="component" value="Unassembled WGS sequence"/>
</dbReference>
<name>A0A2H3D6A0_ARMGA</name>
<accession>A0A2H3D6A0</accession>
<dbReference type="EMBL" id="KZ293664">
    <property type="protein sequence ID" value="PBK90775.1"/>
    <property type="molecule type" value="Genomic_DNA"/>
</dbReference>
<protein>
    <submittedName>
        <fullName evidence="1">Uncharacterized protein</fullName>
    </submittedName>
</protein>
<dbReference type="OrthoDB" id="10554177at2759"/>